<dbReference type="AlphaFoldDB" id="W1Q326"/>
<accession>W1Q326</accession>
<dbReference type="InterPro" id="IPR002213">
    <property type="entry name" value="UDP_glucos_trans"/>
</dbReference>
<dbReference type="STRING" id="592010.GCWU000182_000991"/>
<dbReference type="eggNOG" id="COG1819">
    <property type="taxonomic scope" value="Bacteria"/>
</dbReference>
<name>W1Q326_ABIDE</name>
<sequence length="433" mass="48471">MNLWTKEWETMTCSVIKLAVFAPPLSGHLYPVLGLMQPLLDNPNYDITVYTGLTKVPVVQALGFKCQALLPDQPDVFDNIASTDTKLNASTLYGQIQAAITMCQDLMTQVEAILRETQPDVATVDFVFAPLGMVCDKLGLPWLTTNPTPFSIESKTDAPAFLGGLKPPLNWRQALRNRLGRGAVHGFKRLVYGLFVKKALKRFDPVIYQQFKLYRENGEEGFYSPYCILALGMEELEFRKDFPAHLTWLGPTYPKKPVADFHLPTDLPTVLVTNGTLLPWGKESLLTIVKRLAQAHPDICFLVTAGSEARQDQPVEAIMDNVYRYQYIDYEAVLPHVDYVIHHGGAGILYASIRHGKPALVIPHDYDQFDYAARLEWADAALVASLKRPDSIEAGFKQLLSRTDWTAMKTLQGQLLAYPTQDRLEAAIACVLK</sequence>
<dbReference type="Pfam" id="PF06722">
    <property type="entry name" value="EryCIII-like_C"/>
    <property type="match status" value="1"/>
</dbReference>
<evidence type="ECO:0000313" key="3">
    <source>
        <dbReference type="Proteomes" id="UP000019050"/>
    </source>
</evidence>
<dbReference type="OrthoDB" id="6620093at2"/>
<feature type="domain" description="Erythromycin biosynthesis protein CIII-like C-terminal" evidence="1">
    <location>
        <begin position="308"/>
        <end position="417"/>
    </location>
</feature>
<protein>
    <recommendedName>
        <fullName evidence="1">Erythromycin biosynthesis protein CIII-like C-terminal domain-containing protein</fullName>
    </recommendedName>
</protein>
<dbReference type="GO" id="GO:0008194">
    <property type="term" value="F:UDP-glycosyltransferase activity"/>
    <property type="evidence" value="ECO:0007669"/>
    <property type="project" value="InterPro"/>
</dbReference>
<keyword evidence="3" id="KW-1185">Reference proteome</keyword>
<gene>
    <name evidence="2" type="ORF">GCWU000182_000991</name>
</gene>
<dbReference type="InterPro" id="IPR050426">
    <property type="entry name" value="Glycosyltransferase_28"/>
</dbReference>
<organism evidence="2 3">
    <name type="scientific">Abiotrophia defectiva ATCC 49176</name>
    <dbReference type="NCBI Taxonomy" id="592010"/>
    <lineage>
        <taxon>Bacteria</taxon>
        <taxon>Bacillati</taxon>
        <taxon>Bacillota</taxon>
        <taxon>Bacilli</taxon>
        <taxon>Lactobacillales</taxon>
        <taxon>Aerococcaceae</taxon>
        <taxon>Abiotrophia</taxon>
    </lineage>
</organism>
<dbReference type="EMBL" id="ACIN03000007">
    <property type="protein sequence ID" value="ESK65518.1"/>
    <property type="molecule type" value="Genomic_DNA"/>
</dbReference>
<dbReference type="PANTHER" id="PTHR48050:SF13">
    <property type="entry name" value="STEROL 3-BETA-GLUCOSYLTRANSFERASE UGT80A2"/>
    <property type="match status" value="1"/>
</dbReference>
<dbReference type="InterPro" id="IPR010610">
    <property type="entry name" value="EryCIII-like_C"/>
</dbReference>
<dbReference type="GO" id="GO:0017000">
    <property type="term" value="P:antibiotic biosynthetic process"/>
    <property type="evidence" value="ECO:0007669"/>
    <property type="project" value="UniProtKB-ARBA"/>
</dbReference>
<reference evidence="2" key="1">
    <citation type="submission" date="2013-06" db="EMBL/GenBank/DDBJ databases">
        <authorList>
            <person name="Weinstock G."/>
            <person name="Sodergren E."/>
            <person name="Clifton S."/>
            <person name="Fulton L."/>
            <person name="Fulton B."/>
            <person name="Courtney L."/>
            <person name="Fronick C."/>
            <person name="Harrison M."/>
            <person name="Strong C."/>
            <person name="Farmer C."/>
            <person name="Delahaunty K."/>
            <person name="Markovic C."/>
            <person name="Hall O."/>
            <person name="Minx P."/>
            <person name="Tomlinson C."/>
            <person name="Mitreva M."/>
            <person name="Nelson J."/>
            <person name="Hou S."/>
            <person name="Wollam A."/>
            <person name="Pepin K.H."/>
            <person name="Johnson M."/>
            <person name="Bhonagiri V."/>
            <person name="Nash W.E."/>
            <person name="Warren W."/>
            <person name="Chinwalla A."/>
            <person name="Mardis E.R."/>
            <person name="Wilson R.K."/>
        </authorList>
    </citation>
    <scope>NUCLEOTIDE SEQUENCE [LARGE SCALE GENOMIC DNA]</scope>
    <source>
        <strain evidence="2">ATCC 49176</strain>
    </source>
</reference>
<dbReference type="GO" id="GO:0016758">
    <property type="term" value="F:hexosyltransferase activity"/>
    <property type="evidence" value="ECO:0007669"/>
    <property type="project" value="UniProtKB-ARBA"/>
</dbReference>
<dbReference type="Proteomes" id="UP000019050">
    <property type="component" value="Unassembled WGS sequence"/>
</dbReference>
<evidence type="ECO:0000313" key="2">
    <source>
        <dbReference type="EMBL" id="ESK65518.1"/>
    </source>
</evidence>
<dbReference type="PANTHER" id="PTHR48050">
    <property type="entry name" value="STEROL 3-BETA-GLUCOSYLTRANSFERASE"/>
    <property type="match status" value="1"/>
</dbReference>
<proteinExistence type="predicted"/>
<dbReference type="CDD" id="cd03784">
    <property type="entry name" value="GT1_Gtf-like"/>
    <property type="match status" value="1"/>
</dbReference>
<dbReference type="SUPFAM" id="SSF53756">
    <property type="entry name" value="UDP-Glycosyltransferase/glycogen phosphorylase"/>
    <property type="match status" value="1"/>
</dbReference>
<comment type="caution">
    <text evidence="2">The sequence shown here is derived from an EMBL/GenBank/DDBJ whole genome shotgun (WGS) entry which is preliminary data.</text>
</comment>
<dbReference type="HOGENOM" id="CLU_053693_0_0_9"/>
<evidence type="ECO:0000259" key="1">
    <source>
        <dbReference type="Pfam" id="PF06722"/>
    </source>
</evidence>
<dbReference type="Gene3D" id="3.40.50.2000">
    <property type="entry name" value="Glycogen Phosphorylase B"/>
    <property type="match status" value="2"/>
</dbReference>